<keyword evidence="1" id="KW-0547">Nucleotide-binding</keyword>
<dbReference type="NCBIfam" id="TIGR01613">
    <property type="entry name" value="primase_Cterm"/>
    <property type="match status" value="1"/>
</dbReference>
<dbReference type="AlphaFoldDB" id="A0A9E4NHR6"/>
<evidence type="ECO:0000256" key="2">
    <source>
        <dbReference type="ARBA" id="ARBA00022801"/>
    </source>
</evidence>
<evidence type="ECO:0000259" key="5">
    <source>
        <dbReference type="PROSITE" id="PS51206"/>
    </source>
</evidence>
<evidence type="ECO:0000313" key="7">
    <source>
        <dbReference type="Proteomes" id="UP000886674"/>
    </source>
</evidence>
<protein>
    <submittedName>
        <fullName evidence="6">Phage/plasmid primase, P4 family</fullName>
    </submittedName>
</protein>
<keyword evidence="4" id="KW-0067">ATP-binding</keyword>
<keyword evidence="3" id="KW-0347">Helicase</keyword>
<evidence type="ECO:0000256" key="1">
    <source>
        <dbReference type="ARBA" id="ARBA00022741"/>
    </source>
</evidence>
<sequence>MRLPELPPELVEMIRSEEHLRAESIMWLGSCMNGNDPWPVIEAAHKVNPGLDKYAIFKALGGTDAPPIAEDATHYDLASHYINSLGKPKPVADENHIWLPDTSTGLWKSRTLASLQAEIGSNYTGKYCKRLSDYRAVAQLTYDLCYDPHYFEAGPIGLAVDGEFYQVIDQQINCVPLTTELRQRFAVNVRPMKGDLTLFMAFLESTFAHVNRAVQDQQIKLLQEVIGAILCGIAYKFEVVVLLIGPGGAGKSTLLRIIEAQIPREYVCAISPFAWGNEYYRASLAGKRMNLVGELPGDKQIPADQFKQVTGRDRVTGRYPHGRPFDFQPTAAHLFNSNHFPNTRDQSSGFWRRWLCLGFDNPVKEDQREKDLDRSIIQHELPTIVHWALEGAARVVSQDGFSRSQRSDQLIDEWRQKSDAVAEFIHDTEAVTIDTTHDTPRTEVYESFKQWCRDVQRRPMSKAVFYSRLEGLGFRLKRKHGYDYVEGLRLLNRS</sequence>
<dbReference type="GO" id="GO:0004386">
    <property type="term" value="F:helicase activity"/>
    <property type="evidence" value="ECO:0007669"/>
    <property type="project" value="UniProtKB-KW"/>
</dbReference>
<name>A0A9E4NHR6_9GAMM</name>
<comment type="caution">
    <text evidence="6">The sequence shown here is derived from an EMBL/GenBank/DDBJ whole genome shotgun (WGS) entry which is preliminary data.</text>
</comment>
<dbReference type="PANTHER" id="PTHR35372:SF2">
    <property type="entry name" value="SF3 HELICASE DOMAIN-CONTAINING PROTEIN"/>
    <property type="match status" value="1"/>
</dbReference>
<dbReference type="Pfam" id="PF19263">
    <property type="entry name" value="DUF5906"/>
    <property type="match status" value="1"/>
</dbReference>
<evidence type="ECO:0000256" key="4">
    <source>
        <dbReference type="ARBA" id="ARBA00022840"/>
    </source>
</evidence>
<dbReference type="SUPFAM" id="SSF52540">
    <property type="entry name" value="P-loop containing nucleoside triphosphate hydrolases"/>
    <property type="match status" value="1"/>
</dbReference>
<dbReference type="InterPro" id="IPR027417">
    <property type="entry name" value="P-loop_NTPase"/>
</dbReference>
<dbReference type="PANTHER" id="PTHR35372">
    <property type="entry name" value="ATP BINDING PROTEIN-RELATED"/>
    <property type="match status" value="1"/>
</dbReference>
<dbReference type="InterPro" id="IPR045455">
    <property type="entry name" value="NrS-1_pol-like_helicase"/>
</dbReference>
<organism evidence="6 7">
    <name type="scientific">Candidatus Thiodiazotropha taylori</name>
    <dbReference type="NCBI Taxonomy" id="2792791"/>
    <lineage>
        <taxon>Bacteria</taxon>
        <taxon>Pseudomonadati</taxon>
        <taxon>Pseudomonadota</taxon>
        <taxon>Gammaproteobacteria</taxon>
        <taxon>Chromatiales</taxon>
        <taxon>Sedimenticolaceae</taxon>
        <taxon>Candidatus Thiodiazotropha</taxon>
    </lineage>
</organism>
<feature type="domain" description="SF3 helicase" evidence="5">
    <location>
        <begin position="217"/>
        <end position="372"/>
    </location>
</feature>
<dbReference type="Proteomes" id="UP000886674">
    <property type="component" value="Unassembled WGS sequence"/>
</dbReference>
<dbReference type="GO" id="GO:0016787">
    <property type="term" value="F:hydrolase activity"/>
    <property type="evidence" value="ECO:0007669"/>
    <property type="project" value="UniProtKB-KW"/>
</dbReference>
<proteinExistence type="predicted"/>
<accession>A0A9E4NHR6</accession>
<dbReference type="InterPro" id="IPR051620">
    <property type="entry name" value="ORF904-like_C"/>
</dbReference>
<dbReference type="InterPro" id="IPR014015">
    <property type="entry name" value="Helicase_SF3_DNA-vir"/>
</dbReference>
<dbReference type="EMBL" id="JAEPCR010000015">
    <property type="protein sequence ID" value="MCG7977446.1"/>
    <property type="molecule type" value="Genomic_DNA"/>
</dbReference>
<keyword evidence="2" id="KW-0378">Hydrolase</keyword>
<dbReference type="Pfam" id="PF03288">
    <property type="entry name" value="Pox_D5"/>
    <property type="match status" value="1"/>
</dbReference>
<dbReference type="InterPro" id="IPR006500">
    <property type="entry name" value="Helicase_put_C_phage/plasmid"/>
</dbReference>
<dbReference type="InterPro" id="IPR004968">
    <property type="entry name" value="DNA_primase/NTPase_C"/>
</dbReference>
<gene>
    <name evidence="6" type="ORF">JAY77_04770</name>
</gene>
<reference evidence="6" key="1">
    <citation type="journal article" date="2021" name="Proc. Natl. Acad. Sci. U.S.A.">
        <title>Global biogeography of chemosynthetic symbionts reveals both localized and globally distributed symbiont groups. .</title>
        <authorList>
            <person name="Osvatic J.T."/>
            <person name="Wilkins L.G.E."/>
            <person name="Leibrecht L."/>
            <person name="Leray M."/>
            <person name="Zauner S."/>
            <person name="Polzin J."/>
            <person name="Camacho Y."/>
            <person name="Gros O."/>
            <person name="van Gils J.A."/>
            <person name="Eisen J.A."/>
            <person name="Petersen J.M."/>
            <person name="Yuen B."/>
        </authorList>
    </citation>
    <scope>NUCLEOTIDE SEQUENCE</scope>
    <source>
        <strain evidence="6">MAGclacostrist055</strain>
    </source>
</reference>
<dbReference type="Gene3D" id="3.40.50.300">
    <property type="entry name" value="P-loop containing nucleotide triphosphate hydrolases"/>
    <property type="match status" value="1"/>
</dbReference>
<dbReference type="PROSITE" id="PS51206">
    <property type="entry name" value="SF3_HELICASE_1"/>
    <property type="match status" value="1"/>
</dbReference>
<evidence type="ECO:0000256" key="3">
    <source>
        <dbReference type="ARBA" id="ARBA00022806"/>
    </source>
</evidence>
<evidence type="ECO:0000313" key="6">
    <source>
        <dbReference type="EMBL" id="MCG7977446.1"/>
    </source>
</evidence>
<dbReference type="GO" id="GO:0005524">
    <property type="term" value="F:ATP binding"/>
    <property type="evidence" value="ECO:0007669"/>
    <property type="project" value="UniProtKB-KW"/>
</dbReference>